<keyword evidence="2" id="KW-0479">Metal-binding</keyword>
<protein>
    <recommendedName>
        <fullName evidence="4">DDE Tnp4 domain-containing protein</fullName>
    </recommendedName>
</protein>
<comment type="cofactor">
    <cofactor evidence="1">
        <name>a divalent metal cation</name>
        <dbReference type="ChEBI" id="CHEBI:60240"/>
    </cofactor>
</comment>
<organism evidence="5 6">
    <name type="scientific">Paspalum notatum var. saurae</name>
    <dbReference type="NCBI Taxonomy" id="547442"/>
    <lineage>
        <taxon>Eukaryota</taxon>
        <taxon>Viridiplantae</taxon>
        <taxon>Streptophyta</taxon>
        <taxon>Embryophyta</taxon>
        <taxon>Tracheophyta</taxon>
        <taxon>Spermatophyta</taxon>
        <taxon>Magnoliopsida</taxon>
        <taxon>Liliopsida</taxon>
        <taxon>Poales</taxon>
        <taxon>Poaceae</taxon>
        <taxon>PACMAD clade</taxon>
        <taxon>Panicoideae</taxon>
        <taxon>Andropogonodae</taxon>
        <taxon>Paspaleae</taxon>
        <taxon>Paspalinae</taxon>
        <taxon>Paspalum</taxon>
    </lineage>
</organism>
<evidence type="ECO:0000313" key="5">
    <source>
        <dbReference type="EMBL" id="WVZ64453.1"/>
    </source>
</evidence>
<dbReference type="GO" id="GO:0046872">
    <property type="term" value="F:metal ion binding"/>
    <property type="evidence" value="ECO:0007669"/>
    <property type="project" value="UniProtKB-KW"/>
</dbReference>
<evidence type="ECO:0000259" key="4">
    <source>
        <dbReference type="Pfam" id="PF13359"/>
    </source>
</evidence>
<feature type="region of interest" description="Disordered" evidence="3">
    <location>
        <begin position="486"/>
        <end position="545"/>
    </location>
</feature>
<dbReference type="EMBL" id="CP144747">
    <property type="protein sequence ID" value="WVZ64453.1"/>
    <property type="molecule type" value="Genomic_DNA"/>
</dbReference>
<dbReference type="PANTHER" id="PTHR46250">
    <property type="entry name" value="MYB/SANT-LIKE DNA-BINDING DOMAIN PROTEIN-RELATED"/>
    <property type="match status" value="1"/>
</dbReference>
<sequence>MQHYGTTSIDCPKTEERFDAYKHRKCWKIERRIRVRELRSECLYQLIHESDVACISELRMDRKTYDVLCEMLRDVAGLKGTRNMPLEEIVAAFLGETISRQFNKCFLAVLKLHQLLLKKPEPIPEDSTDFRWKHFKNCLGALDGTHVKVTVPTRLKGRYRSRKGDIVTNVLGVCAPNMQFIYVLLGWEGSAHDGRVLRDALSRTDGLRVPSGCYYLVDAGYTNANGFLAPFRGQRYHLGGFTTQNPPHSAEEYFNLCHARARNIIERAFGRFKGRWAILRSASYFPVKTQCRIIMACALLHNLILQKMSQEHLMSESDVEQLMEASFEHLEGEISELKFITAVSTMNQATSSASRSTRVRKSKRVWTYFEDVELIKALYDLSLDPKWKSEGNFKNGYLAVLESYGAIEVMLTLSGFSWDEDRKMIQCEKQAYDNHCVNHPDAKGLYGIAFPHFDTLAAIYGKDIATGERAEGLVDAVTNMEKEITLEANGDQEVEDDRMSRETPPRWASDRNSVDSTSSSSKRRKRTKGNEVGKSSDPFLDMASDLRGDLKNATASFGKMAEAMEHQAKSEEEARHEDLMEA</sequence>
<reference evidence="5 6" key="1">
    <citation type="submission" date="2024-02" db="EMBL/GenBank/DDBJ databases">
        <title>High-quality chromosome-scale genome assembly of Pensacola bahiagrass (Paspalum notatum Flugge var. saurae).</title>
        <authorList>
            <person name="Vega J.M."/>
            <person name="Podio M."/>
            <person name="Orjuela J."/>
            <person name="Siena L.A."/>
            <person name="Pessino S.C."/>
            <person name="Combes M.C."/>
            <person name="Mariac C."/>
            <person name="Albertini E."/>
            <person name="Pupilli F."/>
            <person name="Ortiz J.P.A."/>
            <person name="Leblanc O."/>
        </authorList>
    </citation>
    <scope>NUCLEOTIDE SEQUENCE [LARGE SCALE GENOMIC DNA]</scope>
    <source>
        <strain evidence="5">R1</strain>
        <tissue evidence="5">Leaf</tissue>
    </source>
</reference>
<evidence type="ECO:0000256" key="2">
    <source>
        <dbReference type="ARBA" id="ARBA00022723"/>
    </source>
</evidence>
<feature type="compositionally biased region" description="Basic and acidic residues" evidence="3">
    <location>
        <begin position="562"/>
        <end position="582"/>
    </location>
</feature>
<accession>A0AAQ3WK29</accession>
<evidence type="ECO:0000256" key="3">
    <source>
        <dbReference type="SAM" id="MobiDB-lite"/>
    </source>
</evidence>
<feature type="region of interest" description="Disordered" evidence="3">
    <location>
        <begin position="557"/>
        <end position="582"/>
    </location>
</feature>
<dbReference type="PANTHER" id="PTHR46250:SF15">
    <property type="entry name" value="OS01G0523800 PROTEIN"/>
    <property type="match status" value="1"/>
</dbReference>
<feature type="domain" description="DDE Tnp4" evidence="4">
    <location>
        <begin position="142"/>
        <end position="302"/>
    </location>
</feature>
<evidence type="ECO:0000256" key="1">
    <source>
        <dbReference type="ARBA" id="ARBA00001968"/>
    </source>
</evidence>
<dbReference type="AlphaFoldDB" id="A0AAQ3WK29"/>
<name>A0AAQ3WK29_PASNO</name>
<dbReference type="Pfam" id="PF13359">
    <property type="entry name" value="DDE_Tnp_4"/>
    <property type="match status" value="1"/>
</dbReference>
<feature type="compositionally biased region" description="Basic and acidic residues" evidence="3">
    <location>
        <begin position="497"/>
        <end position="513"/>
    </location>
</feature>
<gene>
    <name evidence="5" type="ORF">U9M48_013962</name>
</gene>
<evidence type="ECO:0000313" key="6">
    <source>
        <dbReference type="Proteomes" id="UP001341281"/>
    </source>
</evidence>
<proteinExistence type="predicted"/>
<dbReference type="Proteomes" id="UP001341281">
    <property type="component" value="Chromosome 03"/>
</dbReference>
<keyword evidence="6" id="KW-1185">Reference proteome</keyword>
<dbReference type="InterPro" id="IPR027806">
    <property type="entry name" value="HARBI1_dom"/>
</dbReference>